<gene>
    <name evidence="1" type="ORF">JX360_09090</name>
</gene>
<reference evidence="1" key="1">
    <citation type="submission" date="2021-02" db="EMBL/GenBank/DDBJ databases">
        <title>The CRISPR/cas machinery reduction and long-range gene transfer in the hot spring cyanobacterium Synechococcus.</title>
        <authorList>
            <person name="Dvorak P."/>
            <person name="Jahodarova E."/>
            <person name="Hasler P."/>
            <person name="Poulickova A."/>
        </authorList>
    </citation>
    <scope>NUCLEOTIDE SEQUENCE</scope>
    <source>
        <strain evidence="1">Rupite</strain>
    </source>
</reference>
<dbReference type="RefSeq" id="WP_244350335.1">
    <property type="nucleotide sequence ID" value="NZ_JAFIRA010000020.1"/>
</dbReference>
<evidence type="ECO:0000313" key="1">
    <source>
        <dbReference type="EMBL" id="MCJ2543058.1"/>
    </source>
</evidence>
<protein>
    <submittedName>
        <fullName evidence="1">Uncharacterized protein</fullName>
    </submittedName>
</protein>
<organism evidence="1 2">
    <name type="scientific">Thermostichus vulcanus str. 'Rupite'</name>
    <dbReference type="NCBI Taxonomy" id="2813851"/>
    <lineage>
        <taxon>Bacteria</taxon>
        <taxon>Bacillati</taxon>
        <taxon>Cyanobacteriota</taxon>
        <taxon>Cyanophyceae</taxon>
        <taxon>Thermostichales</taxon>
        <taxon>Thermostichaceae</taxon>
        <taxon>Thermostichus</taxon>
    </lineage>
</organism>
<name>A0ABT0CBB5_THEVL</name>
<accession>A0ABT0CBB5</accession>
<proteinExistence type="predicted"/>
<dbReference type="EMBL" id="JAFIRA010000020">
    <property type="protein sequence ID" value="MCJ2543058.1"/>
    <property type="molecule type" value="Genomic_DNA"/>
</dbReference>
<comment type="caution">
    <text evidence="1">The sequence shown here is derived from an EMBL/GenBank/DDBJ whole genome shotgun (WGS) entry which is preliminary data.</text>
</comment>
<dbReference type="Proteomes" id="UP000830835">
    <property type="component" value="Unassembled WGS sequence"/>
</dbReference>
<evidence type="ECO:0000313" key="2">
    <source>
        <dbReference type="Proteomes" id="UP000830835"/>
    </source>
</evidence>
<sequence length="45" mass="4850">MVINTLDGLVAEEFGKTSKLGAYLNRLPGEFTKTSVKPPVSNRGI</sequence>
<keyword evidence="2" id="KW-1185">Reference proteome</keyword>